<comment type="caution">
    <text evidence="1">The sequence shown here is derived from an EMBL/GenBank/DDBJ whole genome shotgun (WGS) entry which is preliminary data.</text>
</comment>
<name>A0A2T4GJQ2_FUSCU</name>
<dbReference type="AlphaFoldDB" id="A0A2T4GJQ2"/>
<accession>A0A2T4GJQ2</accession>
<gene>
    <name evidence="1" type="ORF">FCULG_00001682</name>
</gene>
<keyword evidence="2" id="KW-1185">Reference proteome</keyword>
<protein>
    <submittedName>
        <fullName evidence="1">Uncharacterized protein</fullName>
    </submittedName>
</protein>
<evidence type="ECO:0000313" key="1">
    <source>
        <dbReference type="EMBL" id="PTD03761.1"/>
    </source>
</evidence>
<dbReference type="EMBL" id="PVEM01000012">
    <property type="protein sequence ID" value="PTD03761.1"/>
    <property type="molecule type" value="Genomic_DNA"/>
</dbReference>
<dbReference type="Proteomes" id="UP000241587">
    <property type="component" value="Unassembled WGS sequence"/>
</dbReference>
<organism evidence="1 2">
    <name type="scientific">Fusarium culmorum</name>
    <dbReference type="NCBI Taxonomy" id="5516"/>
    <lineage>
        <taxon>Eukaryota</taxon>
        <taxon>Fungi</taxon>
        <taxon>Dikarya</taxon>
        <taxon>Ascomycota</taxon>
        <taxon>Pezizomycotina</taxon>
        <taxon>Sordariomycetes</taxon>
        <taxon>Hypocreomycetidae</taxon>
        <taxon>Hypocreales</taxon>
        <taxon>Nectriaceae</taxon>
        <taxon>Fusarium</taxon>
    </lineage>
</organism>
<reference evidence="1 2" key="1">
    <citation type="submission" date="2018-02" db="EMBL/GenBank/DDBJ databases">
        <title>Fusarium culmorum secondary metabolites in fungal-bacterial-plant interactions.</title>
        <authorList>
            <person name="Schmidt R."/>
        </authorList>
    </citation>
    <scope>NUCLEOTIDE SEQUENCE [LARGE SCALE GENOMIC DNA]</scope>
    <source>
        <strain evidence="1 2">PV</strain>
    </source>
</reference>
<evidence type="ECO:0000313" key="2">
    <source>
        <dbReference type="Proteomes" id="UP000241587"/>
    </source>
</evidence>
<proteinExistence type="predicted"/>
<sequence>MRGDPFYLFAWESILPNDEVAYLKVELREKGRIDFRALRRSNISNMKQKRDRLRRVFINSNAFHLVAPLSDKYVNLVNDLEP</sequence>